<feature type="transmembrane region" description="Helical" evidence="12">
    <location>
        <begin position="36"/>
        <end position="58"/>
    </location>
</feature>
<keyword evidence="12" id="KW-1133">Transmembrane helix</keyword>
<dbReference type="SUPFAM" id="SSF57302">
    <property type="entry name" value="Snake toxin-like"/>
    <property type="match status" value="2"/>
</dbReference>
<evidence type="ECO:0000256" key="6">
    <source>
        <dbReference type="ARBA" id="ARBA00022729"/>
    </source>
</evidence>
<dbReference type="PANTHER" id="PTHR10624">
    <property type="entry name" value="UROKINASE PLASMINOGEN ACTIVATOR SURFACE RECEPTOR-RELATED"/>
    <property type="match status" value="1"/>
</dbReference>
<evidence type="ECO:0000256" key="11">
    <source>
        <dbReference type="SAM" id="MobiDB-lite"/>
    </source>
</evidence>
<evidence type="ECO:0000256" key="3">
    <source>
        <dbReference type="ARBA" id="ARBA00022475"/>
    </source>
</evidence>
<evidence type="ECO:0000256" key="10">
    <source>
        <dbReference type="ARBA" id="ARBA00023288"/>
    </source>
</evidence>
<dbReference type="GO" id="GO:0098552">
    <property type="term" value="C:side of membrane"/>
    <property type="evidence" value="ECO:0007669"/>
    <property type="project" value="UniProtKB-KW"/>
</dbReference>
<dbReference type="PANTHER" id="PTHR10624:SF9">
    <property type="entry name" value="LY6_PLAUR DOMAIN-CONTAINING PROTEIN 5"/>
    <property type="match status" value="1"/>
</dbReference>
<keyword evidence="14" id="KW-1185">Reference proteome</keyword>
<dbReference type="Proteomes" id="UP001652642">
    <property type="component" value="Chromosome 9"/>
</dbReference>
<keyword evidence="4" id="KW-0964">Secreted</keyword>
<evidence type="ECO:0000256" key="1">
    <source>
        <dbReference type="ARBA" id="ARBA00004609"/>
    </source>
</evidence>
<dbReference type="Gene3D" id="2.10.60.10">
    <property type="entry name" value="CD59"/>
    <property type="match status" value="1"/>
</dbReference>
<evidence type="ECO:0000256" key="2">
    <source>
        <dbReference type="ARBA" id="ARBA00004613"/>
    </source>
</evidence>
<accession>A0A6J0V6A5</accession>
<dbReference type="GeneID" id="110089609"/>
<feature type="transmembrane region" description="Helical" evidence="12">
    <location>
        <begin position="6"/>
        <end position="24"/>
    </location>
</feature>
<keyword evidence="8" id="KW-1015">Disulfide bond</keyword>
<feature type="region of interest" description="Disordered" evidence="11">
    <location>
        <begin position="271"/>
        <end position="330"/>
    </location>
</feature>
<evidence type="ECO:0000256" key="12">
    <source>
        <dbReference type="SAM" id="Phobius"/>
    </source>
</evidence>
<evidence type="ECO:0000256" key="9">
    <source>
        <dbReference type="ARBA" id="ARBA00023180"/>
    </source>
</evidence>
<organism evidence="14 15">
    <name type="scientific">Pogona vitticeps</name>
    <name type="common">central bearded dragon</name>
    <dbReference type="NCBI Taxonomy" id="103695"/>
    <lineage>
        <taxon>Eukaryota</taxon>
        <taxon>Metazoa</taxon>
        <taxon>Chordata</taxon>
        <taxon>Craniata</taxon>
        <taxon>Vertebrata</taxon>
        <taxon>Euteleostomi</taxon>
        <taxon>Lepidosauria</taxon>
        <taxon>Squamata</taxon>
        <taxon>Bifurcata</taxon>
        <taxon>Unidentata</taxon>
        <taxon>Episquamata</taxon>
        <taxon>Toxicofera</taxon>
        <taxon>Iguania</taxon>
        <taxon>Acrodonta</taxon>
        <taxon>Agamidae</taxon>
        <taxon>Amphibolurinae</taxon>
        <taxon>Pogona</taxon>
    </lineage>
</organism>
<keyword evidence="7 12" id="KW-0472">Membrane</keyword>
<dbReference type="InterPro" id="IPR016054">
    <property type="entry name" value="LY6_UPA_recep-like"/>
</dbReference>
<dbReference type="AlphaFoldDB" id="A0A6J0V6A5"/>
<reference evidence="15" key="1">
    <citation type="submission" date="2025-08" db="UniProtKB">
        <authorList>
            <consortium name="RefSeq"/>
        </authorList>
    </citation>
    <scope>IDENTIFICATION</scope>
</reference>
<evidence type="ECO:0000313" key="15">
    <source>
        <dbReference type="RefSeq" id="XP_020668441.2"/>
    </source>
</evidence>
<dbReference type="OrthoDB" id="9049246at2759"/>
<evidence type="ECO:0000259" key="13">
    <source>
        <dbReference type="Pfam" id="PF00021"/>
    </source>
</evidence>
<evidence type="ECO:0000256" key="4">
    <source>
        <dbReference type="ARBA" id="ARBA00022525"/>
    </source>
</evidence>
<evidence type="ECO:0000256" key="8">
    <source>
        <dbReference type="ARBA" id="ARBA00023157"/>
    </source>
</evidence>
<dbReference type="RefSeq" id="XP_020668441.2">
    <property type="nucleotide sequence ID" value="XM_020812782.2"/>
</dbReference>
<dbReference type="InParanoid" id="A0A6J0V6A5"/>
<keyword evidence="6" id="KW-0732">Signal</keyword>
<dbReference type="Pfam" id="PF00021">
    <property type="entry name" value="UPAR_LY6"/>
    <property type="match status" value="2"/>
</dbReference>
<feature type="domain" description="UPAR/Ly6" evidence="13">
    <location>
        <begin position="75"/>
        <end position="150"/>
    </location>
</feature>
<name>A0A6J0V6A5_9SAUR</name>
<dbReference type="InterPro" id="IPR045860">
    <property type="entry name" value="Snake_toxin-like_sf"/>
</dbReference>
<proteinExistence type="predicted"/>
<dbReference type="GO" id="GO:0005886">
    <property type="term" value="C:plasma membrane"/>
    <property type="evidence" value="ECO:0007669"/>
    <property type="project" value="UniProtKB-SubCell"/>
</dbReference>
<keyword evidence="10" id="KW-0449">Lipoprotein</keyword>
<dbReference type="GO" id="GO:0005576">
    <property type="term" value="C:extracellular region"/>
    <property type="evidence" value="ECO:0007669"/>
    <property type="project" value="UniProtKB-SubCell"/>
</dbReference>
<keyword evidence="9" id="KW-0325">Glycoprotein</keyword>
<evidence type="ECO:0000313" key="14">
    <source>
        <dbReference type="Proteomes" id="UP001652642"/>
    </source>
</evidence>
<dbReference type="KEGG" id="pvt:110089609"/>
<feature type="compositionally biased region" description="Gly residues" evidence="11">
    <location>
        <begin position="271"/>
        <end position="281"/>
    </location>
</feature>
<keyword evidence="3" id="KW-1003">Cell membrane</keyword>
<protein>
    <submittedName>
        <fullName evidence="15">Testis-expressed protein 101</fullName>
    </submittedName>
</protein>
<feature type="domain" description="UPAR/Ly6" evidence="13">
    <location>
        <begin position="174"/>
        <end position="256"/>
    </location>
</feature>
<comment type="subcellular location">
    <subcellularLocation>
        <location evidence="1">Cell membrane</location>
        <topology evidence="1">Lipid-anchor</topology>
        <topology evidence="1">GPI-anchor</topology>
    </subcellularLocation>
    <subcellularLocation>
        <location evidence="2">Secreted</location>
    </subcellularLocation>
</comment>
<gene>
    <name evidence="15" type="primary">TEX101</name>
</gene>
<keyword evidence="5" id="KW-0336">GPI-anchor</keyword>
<evidence type="ECO:0000256" key="7">
    <source>
        <dbReference type="ARBA" id="ARBA00023136"/>
    </source>
</evidence>
<sequence>MMNNQAHSSITDLFALQTIFFLAYRGSSVHRMASPALRCKAATGFLTMIFLLPGTYALECYTFTSFQQFDSKGRCGFEHATVACNSTCSSGNDVCLSAEFELSTDENTLLVSHRGCFAKNPRDAEGATIFGHQYFAIQSNLSYCYQDFCNIRSASAEFPKTTSKGTEASHPNGSIHCYSGQNHNASELTLEKVACGNRSDLCYQGRHAIKVGNITQVFYIRSCQNPSCDVPKHRVFGPVELEFLEGSCCSGSNCNGKKGTSEVSNDIISGPTGGPYGGGVGNPTTNFTDSNGTSKEDSDYDTESDDDTVSEKMPNSPIHPRAPGPKSKGSSLQFCPLLLAIGMTVLELGW</sequence>
<keyword evidence="12" id="KW-0812">Transmembrane</keyword>
<evidence type="ECO:0000256" key="5">
    <source>
        <dbReference type="ARBA" id="ARBA00022622"/>
    </source>
</evidence>
<feature type="compositionally biased region" description="Acidic residues" evidence="11">
    <location>
        <begin position="298"/>
        <end position="308"/>
    </location>
</feature>
<dbReference type="CTD" id="83639"/>